<proteinExistence type="predicted"/>
<dbReference type="EMBL" id="BMYT01000002">
    <property type="protein sequence ID" value="GGX11758.1"/>
    <property type="molecule type" value="Genomic_DNA"/>
</dbReference>
<name>A0ABQ2XE16_9BURK</name>
<protein>
    <recommendedName>
        <fullName evidence="3">DUF4926 domain-containing protein</fullName>
    </recommendedName>
</protein>
<organism evidence="1 2">
    <name type="scientific">Undibacterium macrobrachii</name>
    <dbReference type="NCBI Taxonomy" id="1119058"/>
    <lineage>
        <taxon>Bacteria</taxon>
        <taxon>Pseudomonadati</taxon>
        <taxon>Pseudomonadota</taxon>
        <taxon>Betaproteobacteria</taxon>
        <taxon>Burkholderiales</taxon>
        <taxon>Oxalobacteraceae</taxon>
        <taxon>Undibacterium</taxon>
    </lineage>
</organism>
<keyword evidence="2" id="KW-1185">Reference proteome</keyword>
<sequence>MNFKIYDVVRLLGMSANCEFVSDAFNLRVPKVGDVATIVEVYEHPPGYILECCDQTGASEWMLVFEEKDVQLELVNI</sequence>
<evidence type="ECO:0008006" key="3">
    <source>
        <dbReference type="Google" id="ProtNLM"/>
    </source>
</evidence>
<evidence type="ECO:0000313" key="1">
    <source>
        <dbReference type="EMBL" id="GGX11758.1"/>
    </source>
</evidence>
<reference evidence="2" key="1">
    <citation type="journal article" date="2019" name="Int. J. Syst. Evol. Microbiol.">
        <title>The Global Catalogue of Microorganisms (GCM) 10K type strain sequencing project: providing services to taxonomists for standard genome sequencing and annotation.</title>
        <authorList>
            <consortium name="The Broad Institute Genomics Platform"/>
            <consortium name="The Broad Institute Genome Sequencing Center for Infectious Disease"/>
            <person name="Wu L."/>
            <person name="Ma J."/>
        </authorList>
    </citation>
    <scope>NUCLEOTIDE SEQUENCE [LARGE SCALE GENOMIC DNA]</scope>
    <source>
        <strain evidence="2">KCTC 23916</strain>
    </source>
</reference>
<dbReference type="Proteomes" id="UP000620127">
    <property type="component" value="Unassembled WGS sequence"/>
</dbReference>
<accession>A0ABQ2XE16</accession>
<dbReference type="RefSeq" id="WP_189345755.1">
    <property type="nucleotide sequence ID" value="NZ_BMYT01000002.1"/>
</dbReference>
<evidence type="ECO:0000313" key="2">
    <source>
        <dbReference type="Proteomes" id="UP000620127"/>
    </source>
</evidence>
<comment type="caution">
    <text evidence="1">The sequence shown here is derived from an EMBL/GenBank/DDBJ whole genome shotgun (WGS) entry which is preliminary data.</text>
</comment>
<gene>
    <name evidence="1" type="ORF">GCM10011282_17780</name>
</gene>